<accession>A0AAW1UZ68</accession>
<name>A0AAW1UZ68_9CUCU</name>
<protein>
    <submittedName>
        <fullName evidence="1">Uncharacterized protein</fullName>
    </submittedName>
</protein>
<gene>
    <name evidence="1" type="ORF">WA026_016753</name>
</gene>
<reference evidence="1 2" key="1">
    <citation type="submission" date="2023-03" db="EMBL/GenBank/DDBJ databases">
        <title>Genome insight into feeding habits of ladybird beetles.</title>
        <authorList>
            <person name="Li H.-S."/>
            <person name="Huang Y.-H."/>
            <person name="Pang H."/>
        </authorList>
    </citation>
    <scope>NUCLEOTIDE SEQUENCE [LARGE SCALE GENOMIC DNA]</scope>
    <source>
        <strain evidence="1">SYSU_2023b</strain>
        <tissue evidence="1">Whole body</tissue>
    </source>
</reference>
<feature type="non-terminal residue" evidence="1">
    <location>
        <position position="69"/>
    </location>
</feature>
<proteinExistence type="predicted"/>
<organism evidence="1 2">
    <name type="scientific">Henosepilachna vigintioctopunctata</name>
    <dbReference type="NCBI Taxonomy" id="420089"/>
    <lineage>
        <taxon>Eukaryota</taxon>
        <taxon>Metazoa</taxon>
        <taxon>Ecdysozoa</taxon>
        <taxon>Arthropoda</taxon>
        <taxon>Hexapoda</taxon>
        <taxon>Insecta</taxon>
        <taxon>Pterygota</taxon>
        <taxon>Neoptera</taxon>
        <taxon>Endopterygota</taxon>
        <taxon>Coleoptera</taxon>
        <taxon>Polyphaga</taxon>
        <taxon>Cucujiformia</taxon>
        <taxon>Coccinelloidea</taxon>
        <taxon>Coccinellidae</taxon>
        <taxon>Epilachninae</taxon>
        <taxon>Epilachnini</taxon>
        <taxon>Henosepilachna</taxon>
    </lineage>
</organism>
<keyword evidence="2" id="KW-1185">Reference proteome</keyword>
<dbReference type="AlphaFoldDB" id="A0AAW1UZ68"/>
<sequence length="69" mass="8065">MDELITKMDMLLKDTTLVKARQTEVFGSVKLYGDKIDKFNEQMEKVRCYMKTVDGLDHELMEVKKECSS</sequence>
<evidence type="ECO:0000313" key="1">
    <source>
        <dbReference type="EMBL" id="KAK9886470.1"/>
    </source>
</evidence>
<dbReference type="EMBL" id="JARQZJ010000100">
    <property type="protein sequence ID" value="KAK9886470.1"/>
    <property type="molecule type" value="Genomic_DNA"/>
</dbReference>
<dbReference type="Proteomes" id="UP001431783">
    <property type="component" value="Unassembled WGS sequence"/>
</dbReference>
<comment type="caution">
    <text evidence="1">The sequence shown here is derived from an EMBL/GenBank/DDBJ whole genome shotgun (WGS) entry which is preliminary data.</text>
</comment>
<evidence type="ECO:0000313" key="2">
    <source>
        <dbReference type="Proteomes" id="UP001431783"/>
    </source>
</evidence>